<accession>A0A4U1CWR7</accession>
<dbReference type="RefSeq" id="WP_136838889.1">
    <property type="nucleotide sequence ID" value="NZ_SWBR01000001.1"/>
</dbReference>
<proteinExistence type="predicted"/>
<organism evidence="2 3">
    <name type="scientific">Pedobacter polaris</name>
    <dbReference type="NCBI Taxonomy" id="2571273"/>
    <lineage>
        <taxon>Bacteria</taxon>
        <taxon>Pseudomonadati</taxon>
        <taxon>Bacteroidota</taxon>
        <taxon>Sphingobacteriia</taxon>
        <taxon>Sphingobacteriales</taxon>
        <taxon>Sphingobacteriaceae</taxon>
        <taxon>Pedobacter</taxon>
    </lineage>
</organism>
<feature type="transmembrane region" description="Helical" evidence="1">
    <location>
        <begin position="6"/>
        <end position="27"/>
    </location>
</feature>
<feature type="transmembrane region" description="Helical" evidence="1">
    <location>
        <begin position="88"/>
        <end position="112"/>
    </location>
</feature>
<dbReference type="EMBL" id="SWBR01000001">
    <property type="protein sequence ID" value="TKC12765.1"/>
    <property type="molecule type" value="Genomic_DNA"/>
</dbReference>
<protein>
    <submittedName>
        <fullName evidence="2">Uncharacterized protein</fullName>
    </submittedName>
</protein>
<gene>
    <name evidence="2" type="ORF">FA048_03865</name>
</gene>
<dbReference type="Proteomes" id="UP000309488">
    <property type="component" value="Unassembled WGS sequence"/>
</dbReference>
<evidence type="ECO:0000313" key="2">
    <source>
        <dbReference type="EMBL" id="TKC12765.1"/>
    </source>
</evidence>
<feature type="transmembrane region" description="Helical" evidence="1">
    <location>
        <begin position="47"/>
        <end position="68"/>
    </location>
</feature>
<dbReference type="OrthoDB" id="674929at2"/>
<keyword evidence="1" id="KW-1133">Transmembrane helix</keyword>
<keyword evidence="1" id="KW-0812">Transmembrane</keyword>
<keyword evidence="1" id="KW-0472">Membrane</keyword>
<dbReference type="AlphaFoldDB" id="A0A4U1CWR7"/>
<evidence type="ECO:0000313" key="3">
    <source>
        <dbReference type="Proteomes" id="UP000309488"/>
    </source>
</evidence>
<name>A0A4U1CWR7_9SPHI</name>
<sequence>MNSLKLITISCAIITSFTLLMLINYFLTKNFKSKLNNDGKLKISFAIWYAAMFLAGANIISSIISTIFEVIDNLVKIQPTKFYFELIKAISLVIGIGFIWFMLWFLVIKFLSKIIPIKADENEEMEEDNYGYFLVKGIMLIGLIFSLSPVLSLILRALIPNVEIPFYH</sequence>
<reference evidence="2 3" key="1">
    <citation type="submission" date="2019-04" db="EMBL/GenBank/DDBJ databases">
        <title>Pedobacter sp. RP-3-22 sp. nov., isolated from Arctic soil.</title>
        <authorList>
            <person name="Dahal R.H."/>
            <person name="Kim D.-U."/>
        </authorList>
    </citation>
    <scope>NUCLEOTIDE SEQUENCE [LARGE SCALE GENOMIC DNA]</scope>
    <source>
        <strain evidence="2 3">RP-3-22</strain>
    </source>
</reference>
<evidence type="ECO:0000256" key="1">
    <source>
        <dbReference type="SAM" id="Phobius"/>
    </source>
</evidence>
<feature type="transmembrane region" description="Helical" evidence="1">
    <location>
        <begin position="133"/>
        <end position="159"/>
    </location>
</feature>
<keyword evidence="3" id="KW-1185">Reference proteome</keyword>
<comment type="caution">
    <text evidence="2">The sequence shown here is derived from an EMBL/GenBank/DDBJ whole genome shotgun (WGS) entry which is preliminary data.</text>
</comment>